<dbReference type="Gene3D" id="2.130.10.10">
    <property type="entry name" value="YVTN repeat-like/Quinoprotein amine dehydrogenase"/>
    <property type="match status" value="1"/>
</dbReference>
<feature type="region of interest" description="Disordered" evidence="1">
    <location>
        <begin position="453"/>
        <end position="558"/>
    </location>
</feature>
<dbReference type="OrthoDB" id="418169at2759"/>
<feature type="region of interest" description="Disordered" evidence="1">
    <location>
        <begin position="570"/>
        <end position="595"/>
    </location>
</feature>
<reference evidence="3" key="1">
    <citation type="journal article" date="2020" name="Stud. Mycol.">
        <title>101 Dothideomycetes genomes: a test case for predicting lifestyles and emergence of pathogens.</title>
        <authorList>
            <person name="Haridas S."/>
            <person name="Albert R."/>
            <person name="Binder M."/>
            <person name="Bloem J."/>
            <person name="Labutti K."/>
            <person name="Salamov A."/>
            <person name="Andreopoulos B."/>
            <person name="Baker S."/>
            <person name="Barry K."/>
            <person name="Bills G."/>
            <person name="Bluhm B."/>
            <person name="Cannon C."/>
            <person name="Castanera R."/>
            <person name="Culley D."/>
            <person name="Daum C."/>
            <person name="Ezra D."/>
            <person name="Gonzalez J."/>
            <person name="Henrissat B."/>
            <person name="Kuo A."/>
            <person name="Liang C."/>
            <person name="Lipzen A."/>
            <person name="Lutzoni F."/>
            <person name="Magnuson J."/>
            <person name="Mondo S."/>
            <person name="Nolan M."/>
            <person name="Ohm R."/>
            <person name="Pangilinan J."/>
            <person name="Park H.-J."/>
            <person name="Ramirez L."/>
            <person name="Alfaro M."/>
            <person name="Sun H."/>
            <person name="Tritt A."/>
            <person name="Yoshinaga Y."/>
            <person name="Zwiers L.-H."/>
            <person name="Turgeon B."/>
            <person name="Goodwin S."/>
            <person name="Spatafora J."/>
            <person name="Crous P."/>
            <person name="Grigoriev I."/>
        </authorList>
    </citation>
    <scope>NUCLEOTIDE SEQUENCE</scope>
    <source>
        <strain evidence="3">CBS 121410</strain>
    </source>
</reference>
<gene>
    <name evidence="3" type="ORF">K490DRAFT_70596</name>
</gene>
<dbReference type="Pfam" id="PF10313">
    <property type="entry name" value="DUF2415"/>
    <property type="match status" value="1"/>
</dbReference>
<evidence type="ECO:0000313" key="3">
    <source>
        <dbReference type="EMBL" id="KAF2091862.1"/>
    </source>
</evidence>
<dbReference type="InterPro" id="IPR036322">
    <property type="entry name" value="WD40_repeat_dom_sf"/>
</dbReference>
<dbReference type="InterPro" id="IPR015943">
    <property type="entry name" value="WD40/YVTN_repeat-like_dom_sf"/>
</dbReference>
<accession>A0A9P4I4A9</accession>
<feature type="compositionally biased region" description="Polar residues" evidence="1">
    <location>
        <begin position="500"/>
        <end position="533"/>
    </location>
</feature>
<feature type="compositionally biased region" description="Polar residues" evidence="1">
    <location>
        <begin position="469"/>
        <end position="482"/>
    </location>
</feature>
<dbReference type="AlphaFoldDB" id="A0A9P4I4A9"/>
<protein>
    <recommendedName>
        <fullName evidence="2">DUF2415 domain-containing protein</fullName>
    </recommendedName>
</protein>
<dbReference type="PANTHER" id="PTHR43991">
    <property type="entry name" value="WD REPEAT PROTEIN (AFU_ORTHOLOGUE AFUA_8G05640)-RELATED"/>
    <property type="match status" value="1"/>
</dbReference>
<keyword evidence="4" id="KW-1185">Reference proteome</keyword>
<feature type="compositionally biased region" description="Low complexity" evidence="1">
    <location>
        <begin position="534"/>
        <end position="546"/>
    </location>
</feature>
<comment type="caution">
    <text evidence="3">The sequence shown here is derived from an EMBL/GenBank/DDBJ whole genome shotgun (WGS) entry which is preliminary data.</text>
</comment>
<evidence type="ECO:0000256" key="1">
    <source>
        <dbReference type="SAM" id="MobiDB-lite"/>
    </source>
</evidence>
<dbReference type="PANTHER" id="PTHR43991:SF9">
    <property type="entry name" value="DUF2415 DOMAIN-CONTAINING PROTEIN"/>
    <property type="match status" value="1"/>
</dbReference>
<organism evidence="3 4">
    <name type="scientific">Saccharata proteae CBS 121410</name>
    <dbReference type="NCBI Taxonomy" id="1314787"/>
    <lineage>
        <taxon>Eukaryota</taxon>
        <taxon>Fungi</taxon>
        <taxon>Dikarya</taxon>
        <taxon>Ascomycota</taxon>
        <taxon>Pezizomycotina</taxon>
        <taxon>Dothideomycetes</taxon>
        <taxon>Dothideomycetes incertae sedis</taxon>
        <taxon>Botryosphaeriales</taxon>
        <taxon>Saccharataceae</taxon>
        <taxon>Saccharata</taxon>
    </lineage>
</organism>
<proteinExistence type="predicted"/>
<dbReference type="EMBL" id="ML978711">
    <property type="protein sequence ID" value="KAF2091862.1"/>
    <property type="molecule type" value="Genomic_DNA"/>
</dbReference>
<sequence>MAVDDYLFHDTDDLVLPSKTLYPVSIPVAHYQLRHYISSSDEDVLFYASGQDVYALNTATRKRIHIATLPFETRCTAYGYGWLCAGGEDEGHFAAIKLDGGSSLAADVDALLPLDLGGRSSSSTSPFSLSTPTVKLERIGEEIVNSISIHLSSSGNDGEDDEVVAVLTNNDKTVRIYNLTHGLEDTVLDLPFPMNHASISPDGNMMVAVGDFHQAFFFGKQASTHVPSKGDTRTRAPPPEWREISVAPLHVPSSALTTGYFTTAWSPSGKLCAVGSECGHITVFDTDLVVSCDLGEDAIVQVVRSTRPDTSHGPGAVRTMCFSPQPWDLLIWSEDQARVCVADLRAGLLSRQVLTLDPKEPGLEKAETSLVEFSLDIENAHLRELDQEADFVNRYRRALATADSGIDTIRLATEYIESSRARRRAQGRAADNDSELRGLTVYERQVLQTLRARQGADSLSHDREHTGTVPRSINYNSTTTADNESRRSTLPHGEFPALSGTRSTDRSNTAGVLPSSFQPRRQASVVLSPTNDDAATSSARQSASARPQGLRPDSEPENTEAWRTIEAAMARSPDPLTAPRPSGTEASASATAPRIDPMLEMSRLRQLARARERVRNMQAPRAFGTLDDYGAGMLRRSGAVGRWNSAFGVRTAGLAMSKDGRKLYAGTEEGIFEFDINVRARKGWPAVEAR</sequence>
<feature type="domain" description="DUF2415" evidence="2">
    <location>
        <begin position="315"/>
        <end position="354"/>
    </location>
</feature>
<evidence type="ECO:0000259" key="2">
    <source>
        <dbReference type="Pfam" id="PF10313"/>
    </source>
</evidence>
<dbReference type="SUPFAM" id="SSF50978">
    <property type="entry name" value="WD40 repeat-like"/>
    <property type="match status" value="1"/>
</dbReference>
<dbReference type="InterPro" id="IPR019417">
    <property type="entry name" value="DUF2415"/>
</dbReference>
<name>A0A9P4I4A9_9PEZI</name>
<evidence type="ECO:0000313" key="4">
    <source>
        <dbReference type="Proteomes" id="UP000799776"/>
    </source>
</evidence>
<dbReference type="Proteomes" id="UP000799776">
    <property type="component" value="Unassembled WGS sequence"/>
</dbReference>